<dbReference type="Gene3D" id="1.20.1070.10">
    <property type="entry name" value="Rhodopsin 7-helix transmembrane proteins"/>
    <property type="match status" value="1"/>
</dbReference>
<dbReference type="Pfam" id="PF22259">
    <property type="entry name" value="GPR128_GAIN_subdomA"/>
    <property type="match status" value="1"/>
</dbReference>
<dbReference type="SMART" id="SM00666">
    <property type="entry name" value="PB1"/>
    <property type="match status" value="1"/>
</dbReference>
<feature type="transmembrane region" description="Helical" evidence="7">
    <location>
        <begin position="626"/>
        <end position="648"/>
    </location>
</feature>
<dbReference type="CDD" id="cd06401">
    <property type="entry name" value="PB1_TFG"/>
    <property type="match status" value="1"/>
</dbReference>
<keyword evidence="4 7" id="KW-1133">Transmembrane helix</keyword>
<evidence type="ECO:0000256" key="1">
    <source>
        <dbReference type="ARBA" id="ARBA00004141"/>
    </source>
</evidence>
<dbReference type="PANTHER" id="PTHR15335">
    <property type="entry name" value="PROTEIN TFG"/>
    <property type="match status" value="1"/>
</dbReference>
<name>A0ABQ9D720_9PASS</name>
<feature type="transmembrane region" description="Helical" evidence="7">
    <location>
        <begin position="158"/>
        <end position="176"/>
    </location>
</feature>
<comment type="caution">
    <text evidence="9">The sequence shown here is derived from an EMBL/GenBank/DDBJ whole genome shotgun (WGS) entry which is preliminary data.</text>
</comment>
<dbReference type="InterPro" id="IPR034857">
    <property type="entry name" value="PB1_TFG"/>
</dbReference>
<dbReference type="Pfam" id="PF22261">
    <property type="entry name" value="GPR128_GAIN_subdom_B"/>
    <property type="match status" value="1"/>
</dbReference>
<keyword evidence="3 7" id="KW-0812">Transmembrane</keyword>
<feature type="region of interest" description="Disordered" evidence="6">
    <location>
        <begin position="901"/>
        <end position="982"/>
    </location>
</feature>
<sequence>MNIMGNFKGHALPGSFFLLFGLWWSVKYPLKYTCRKNKSACYLGSRAGFQRLEFVEGIIKAIFALIGMVAEQFVPDGPHLKLYNYEKKHWDHLMNWQHATMYLFYGISGLVDIVAHGTNALPAAMDRMMLSLAVFIEGFLFCYHLHGRAMLDVHVHQLLLFAIFGAAACIFLEVFFRGSIVLEMLRTSLCILQGSWFWQIGFVLYPPNGSPEWNQADHTNMMFLTMCYCWHYAFAFLILAVNYTIVSCEILWFSAGLIADVTQNLDQEWLIFLMAVPAQWMFLKAIKKFRTFERITVSEYGNSKEKCELHTLNGNAPVAIRMCSREGKTPTIKPPQILNFNENLDFLASQVGTVGPSKVSAIASNTQILTSMPDQLTTQNITAAANIAVQIMKKPNVSDNFQGSVAVMAIVSQLLDANKTEFHNNLVNVTSSLTKTMEEFSLTGNISQPNVAIQSAPLKLNSSTILFLAQRSSSDHGKAGFFLYQNDKLFQSRIYQSRNSLSKKIISGNIDGGIVISVEIAFRVKAFQIKYKHAEPLEHISYIGVGFSIVGLVITILFQIFTSCWLAALDQNQNFSVQKPMLWSFLLPIALILLFNILIFIKISISVIWKKNKNLTRNKTDSIMKSMIISISIVVVLGITWTIGYFLLISNEKASLVFSYLFCIFNATQYYSVQKAERKRGEEFLDAEMISKGRGEYLDGREHNRSAGNKESTMNGQLDLSGKLIIKAQLGEDIRRIPIHNEDITYDELVLMMQRVFRGKLLSNDEVTIKYKDEDGDLITIFDSSDLSFAIQCSRILKLTLFVNGQPRPLESNQVKYLRRELIELRNKVNRLLDCLEPPAEPGLSTSLPECDAVDGREEKAAAADGTVKPPTHVIAASMSAFDPLKNQEEISKNVMSAFGLTDDQVSGPPSAPAEERSGTPDSIASSSSAAHPPGVQAQQPPYPGTQPQAGQVEGQMYQQYQQPGYPAQQPQAQPQQQYGVQYPGKDASRLLPEEYFSAQWFLCNDI</sequence>
<feature type="domain" description="PB1" evidence="8">
    <location>
        <begin position="723"/>
        <end position="804"/>
    </location>
</feature>
<dbReference type="Pfam" id="PF04819">
    <property type="entry name" value="DUF716"/>
    <property type="match status" value="1"/>
</dbReference>
<dbReference type="InterPro" id="IPR000270">
    <property type="entry name" value="PB1_dom"/>
</dbReference>
<feature type="transmembrane region" description="Helical" evidence="7">
    <location>
        <begin position="102"/>
        <end position="121"/>
    </location>
</feature>
<feature type="transmembrane region" description="Helical" evidence="7">
    <location>
        <begin position="12"/>
        <end position="30"/>
    </location>
</feature>
<feature type="transmembrane region" description="Helical" evidence="7">
    <location>
        <begin position="581"/>
        <end position="605"/>
    </location>
</feature>
<dbReference type="SUPFAM" id="SSF54277">
    <property type="entry name" value="CAD &amp; PB1 domains"/>
    <property type="match status" value="1"/>
</dbReference>
<dbReference type="Pfam" id="PF00564">
    <property type="entry name" value="PB1"/>
    <property type="match status" value="1"/>
</dbReference>
<evidence type="ECO:0000313" key="9">
    <source>
        <dbReference type="EMBL" id="KAJ7415627.1"/>
    </source>
</evidence>
<evidence type="ECO:0000313" key="10">
    <source>
        <dbReference type="Proteomes" id="UP001145742"/>
    </source>
</evidence>
<protein>
    <recommendedName>
        <fullName evidence="8">PB1 domain-containing protein</fullName>
    </recommendedName>
</protein>
<dbReference type="Proteomes" id="UP001145742">
    <property type="component" value="Unassembled WGS sequence"/>
</dbReference>
<dbReference type="InterPro" id="IPR033512">
    <property type="entry name" value="TFG"/>
</dbReference>
<dbReference type="PROSITE" id="PS51745">
    <property type="entry name" value="PB1"/>
    <property type="match status" value="1"/>
</dbReference>
<dbReference type="Pfam" id="PF22257">
    <property type="entry name" value="GPR128_N"/>
    <property type="match status" value="1"/>
</dbReference>
<evidence type="ECO:0000256" key="7">
    <source>
        <dbReference type="SAM" id="Phobius"/>
    </source>
</evidence>
<dbReference type="InterPro" id="IPR053986">
    <property type="entry name" value="GPR128_GAIN_subdom_B"/>
</dbReference>
<feature type="transmembrane region" description="Helical" evidence="7">
    <location>
        <begin position="51"/>
        <end position="70"/>
    </location>
</feature>
<evidence type="ECO:0000256" key="2">
    <source>
        <dbReference type="ARBA" id="ARBA00006948"/>
    </source>
</evidence>
<dbReference type="InterPro" id="IPR053985">
    <property type="entry name" value="GPR128_GAIN_subdom_A"/>
</dbReference>
<comment type="subcellular location">
    <subcellularLocation>
        <location evidence="1">Membrane</location>
        <topology evidence="1">Multi-pass membrane protein</topology>
    </subcellularLocation>
</comment>
<dbReference type="Pfam" id="PF00002">
    <property type="entry name" value="7tm_2"/>
    <property type="match status" value="1"/>
</dbReference>
<dbReference type="InterPro" id="IPR053984">
    <property type="entry name" value="GPR128_N"/>
</dbReference>
<reference evidence="9" key="1">
    <citation type="submission" date="2019-10" db="EMBL/GenBank/DDBJ databases">
        <authorList>
            <person name="Soares A.E.R."/>
            <person name="Aleixo A."/>
            <person name="Schneider P."/>
            <person name="Miyaki C.Y."/>
            <person name="Schneider M.P."/>
            <person name="Mello C."/>
            <person name="Vasconcelos A.T.R."/>
        </authorList>
    </citation>
    <scope>NUCLEOTIDE SEQUENCE</scope>
    <source>
        <tissue evidence="9">Muscle</tissue>
    </source>
</reference>
<feature type="compositionally biased region" description="Low complexity" evidence="6">
    <location>
        <begin position="951"/>
        <end position="982"/>
    </location>
</feature>
<gene>
    <name evidence="9" type="ORF">WISP_77015</name>
</gene>
<evidence type="ECO:0000256" key="4">
    <source>
        <dbReference type="ARBA" id="ARBA00022989"/>
    </source>
</evidence>
<dbReference type="InterPro" id="IPR006904">
    <property type="entry name" value="DUF716"/>
</dbReference>
<dbReference type="EMBL" id="WHWB01033933">
    <property type="protein sequence ID" value="KAJ7415627.1"/>
    <property type="molecule type" value="Genomic_DNA"/>
</dbReference>
<dbReference type="InterPro" id="IPR053793">
    <property type="entry name" value="PB1-like"/>
</dbReference>
<proteinExistence type="inferred from homology"/>
<dbReference type="PANTHER" id="PTHR15335:SF7">
    <property type="entry name" value="PROTEIN TFG"/>
    <property type="match status" value="1"/>
</dbReference>
<evidence type="ECO:0000256" key="6">
    <source>
        <dbReference type="SAM" id="MobiDB-lite"/>
    </source>
</evidence>
<evidence type="ECO:0000259" key="8">
    <source>
        <dbReference type="PROSITE" id="PS51745"/>
    </source>
</evidence>
<comment type="similarity">
    <text evidence="2">Belongs to the TMEM45 family.</text>
</comment>
<accession>A0ABQ9D720</accession>
<keyword evidence="10" id="KW-1185">Reference proteome</keyword>
<keyword evidence="5 7" id="KW-0472">Membrane</keyword>
<feature type="transmembrane region" description="Helical" evidence="7">
    <location>
        <begin position="128"/>
        <end position="146"/>
    </location>
</feature>
<feature type="transmembrane region" description="Helical" evidence="7">
    <location>
        <begin position="230"/>
        <end position="257"/>
    </location>
</feature>
<dbReference type="InterPro" id="IPR000832">
    <property type="entry name" value="GPCR_2_secretin-like"/>
</dbReference>
<feature type="transmembrane region" description="Helical" evidence="7">
    <location>
        <begin position="540"/>
        <end position="561"/>
    </location>
</feature>
<feature type="transmembrane region" description="Helical" evidence="7">
    <location>
        <begin position="269"/>
        <end position="286"/>
    </location>
</feature>
<evidence type="ECO:0000256" key="3">
    <source>
        <dbReference type="ARBA" id="ARBA00022692"/>
    </source>
</evidence>
<organism evidence="9 10">
    <name type="scientific">Willisornis vidua</name>
    <name type="common">Xingu scale-backed antbird</name>
    <dbReference type="NCBI Taxonomy" id="1566151"/>
    <lineage>
        <taxon>Eukaryota</taxon>
        <taxon>Metazoa</taxon>
        <taxon>Chordata</taxon>
        <taxon>Craniata</taxon>
        <taxon>Vertebrata</taxon>
        <taxon>Euteleostomi</taxon>
        <taxon>Archelosauria</taxon>
        <taxon>Archosauria</taxon>
        <taxon>Dinosauria</taxon>
        <taxon>Saurischia</taxon>
        <taxon>Theropoda</taxon>
        <taxon>Coelurosauria</taxon>
        <taxon>Aves</taxon>
        <taxon>Neognathae</taxon>
        <taxon>Neoaves</taxon>
        <taxon>Telluraves</taxon>
        <taxon>Australaves</taxon>
        <taxon>Passeriformes</taxon>
        <taxon>Thamnophilidae</taxon>
        <taxon>Willisornis</taxon>
    </lineage>
</organism>
<dbReference type="Gene3D" id="3.10.20.90">
    <property type="entry name" value="Phosphatidylinositol 3-kinase Catalytic Subunit, Chain A, domain 1"/>
    <property type="match status" value="1"/>
</dbReference>
<evidence type="ECO:0000256" key="5">
    <source>
        <dbReference type="ARBA" id="ARBA00023136"/>
    </source>
</evidence>